<evidence type="ECO:0000313" key="1">
    <source>
        <dbReference type="EMBL" id="GAA2046677.1"/>
    </source>
</evidence>
<sequence length="62" mass="6990">MLFLGVLGVVVFHESLLEINWARVGAKILRYNVVRALKRVRANDVQRIPQGMSSWHACANVS</sequence>
<comment type="caution">
    <text evidence="1">The sequence shown here is derived from an EMBL/GenBank/DDBJ whole genome shotgun (WGS) entry which is preliminary data.</text>
</comment>
<dbReference type="EMBL" id="BAAAMN010000072">
    <property type="protein sequence ID" value="GAA2046677.1"/>
    <property type="molecule type" value="Genomic_DNA"/>
</dbReference>
<organism evidence="1 2">
    <name type="scientific">Yaniella flava</name>
    <dbReference type="NCBI Taxonomy" id="287930"/>
    <lineage>
        <taxon>Bacteria</taxon>
        <taxon>Bacillati</taxon>
        <taxon>Actinomycetota</taxon>
        <taxon>Actinomycetes</taxon>
        <taxon>Micrococcales</taxon>
        <taxon>Micrococcaceae</taxon>
        <taxon>Yaniella</taxon>
    </lineage>
</organism>
<name>A0ABN2V0G5_9MICC</name>
<dbReference type="Proteomes" id="UP001501461">
    <property type="component" value="Unassembled WGS sequence"/>
</dbReference>
<proteinExistence type="predicted"/>
<protein>
    <submittedName>
        <fullName evidence="1">Uncharacterized protein</fullName>
    </submittedName>
</protein>
<evidence type="ECO:0000313" key="2">
    <source>
        <dbReference type="Proteomes" id="UP001501461"/>
    </source>
</evidence>
<keyword evidence="2" id="KW-1185">Reference proteome</keyword>
<reference evidence="1 2" key="1">
    <citation type="journal article" date="2019" name="Int. J. Syst. Evol. Microbiol.">
        <title>The Global Catalogue of Microorganisms (GCM) 10K type strain sequencing project: providing services to taxonomists for standard genome sequencing and annotation.</title>
        <authorList>
            <consortium name="The Broad Institute Genomics Platform"/>
            <consortium name="The Broad Institute Genome Sequencing Center for Infectious Disease"/>
            <person name="Wu L."/>
            <person name="Ma J."/>
        </authorList>
    </citation>
    <scope>NUCLEOTIDE SEQUENCE [LARGE SCALE GENOMIC DNA]</scope>
    <source>
        <strain evidence="1 2">JCM 13595</strain>
    </source>
</reference>
<gene>
    <name evidence="1" type="ORF">GCM10009720_29500</name>
</gene>
<accession>A0ABN2V0G5</accession>